<evidence type="ECO:0000313" key="2">
    <source>
        <dbReference type="Proteomes" id="UP001150603"/>
    </source>
</evidence>
<gene>
    <name evidence="1" type="ORF">FBU59_006172</name>
</gene>
<protein>
    <submittedName>
        <fullName evidence="1">Uncharacterized protein</fullName>
    </submittedName>
</protein>
<reference evidence="1" key="1">
    <citation type="submission" date="2022-07" db="EMBL/GenBank/DDBJ databases">
        <title>Phylogenomic reconstructions and comparative analyses of Kickxellomycotina fungi.</title>
        <authorList>
            <person name="Reynolds N.K."/>
            <person name="Stajich J.E."/>
            <person name="Barry K."/>
            <person name="Grigoriev I.V."/>
            <person name="Crous P."/>
            <person name="Smith M.E."/>
        </authorList>
    </citation>
    <scope>NUCLEOTIDE SEQUENCE</scope>
    <source>
        <strain evidence="1">NRRL 5244</strain>
    </source>
</reference>
<comment type="caution">
    <text evidence="1">The sequence shown here is derived from an EMBL/GenBank/DDBJ whole genome shotgun (WGS) entry which is preliminary data.</text>
</comment>
<sequence length="113" mass="12756">MLGDMVAARDHSRALAKGTIGRRQRVIANFVEITSFPSGDVFQYDIEISPEEGEFKKLPRPDFMRGIFEDAMRRHRVDKLGGTPMVYDARKIAFAPRRVCNPNETLTLNVSSA</sequence>
<organism evidence="1 2">
    <name type="scientific">Linderina macrospora</name>
    <dbReference type="NCBI Taxonomy" id="4868"/>
    <lineage>
        <taxon>Eukaryota</taxon>
        <taxon>Fungi</taxon>
        <taxon>Fungi incertae sedis</taxon>
        <taxon>Zoopagomycota</taxon>
        <taxon>Kickxellomycotina</taxon>
        <taxon>Kickxellomycetes</taxon>
        <taxon>Kickxellales</taxon>
        <taxon>Kickxellaceae</taxon>
        <taxon>Linderina</taxon>
    </lineage>
</organism>
<dbReference type="EMBL" id="JANBPW010005253">
    <property type="protein sequence ID" value="KAJ1933029.1"/>
    <property type="molecule type" value="Genomic_DNA"/>
</dbReference>
<dbReference type="Proteomes" id="UP001150603">
    <property type="component" value="Unassembled WGS sequence"/>
</dbReference>
<evidence type="ECO:0000313" key="1">
    <source>
        <dbReference type="EMBL" id="KAJ1933029.1"/>
    </source>
</evidence>
<keyword evidence="2" id="KW-1185">Reference proteome</keyword>
<name>A0ACC1J0Y6_9FUNG</name>
<proteinExistence type="predicted"/>
<accession>A0ACC1J0Y6</accession>